<feature type="compositionally biased region" description="Low complexity" evidence="1">
    <location>
        <begin position="734"/>
        <end position="751"/>
    </location>
</feature>
<dbReference type="OrthoDB" id="3259825at2759"/>
<feature type="compositionally biased region" description="Polar residues" evidence="1">
    <location>
        <begin position="281"/>
        <end position="290"/>
    </location>
</feature>
<dbReference type="Proteomes" id="UP000292702">
    <property type="component" value="Unassembled WGS sequence"/>
</dbReference>
<feature type="compositionally biased region" description="Basic residues" evidence="1">
    <location>
        <begin position="790"/>
        <end position="799"/>
    </location>
</feature>
<feature type="compositionally biased region" description="Low complexity" evidence="1">
    <location>
        <begin position="1259"/>
        <end position="1270"/>
    </location>
</feature>
<feature type="region of interest" description="Disordered" evidence="1">
    <location>
        <begin position="724"/>
        <end position="751"/>
    </location>
</feature>
<feature type="compositionally biased region" description="Polar residues" evidence="1">
    <location>
        <begin position="650"/>
        <end position="663"/>
    </location>
</feature>
<feature type="compositionally biased region" description="Low complexity" evidence="1">
    <location>
        <begin position="449"/>
        <end position="465"/>
    </location>
</feature>
<feature type="region of interest" description="Disordered" evidence="1">
    <location>
        <begin position="1565"/>
        <end position="1591"/>
    </location>
</feature>
<feature type="region of interest" description="Disordered" evidence="1">
    <location>
        <begin position="1355"/>
        <end position="1416"/>
    </location>
</feature>
<feature type="compositionally biased region" description="Low complexity" evidence="1">
    <location>
        <begin position="1167"/>
        <end position="1186"/>
    </location>
</feature>
<feature type="compositionally biased region" description="Polar residues" evidence="1">
    <location>
        <begin position="521"/>
        <end position="561"/>
    </location>
</feature>
<reference evidence="2 3" key="1">
    <citation type="submission" date="2018-11" db="EMBL/GenBank/DDBJ databases">
        <title>Genome assembly of Steccherinum ochraceum LE-BIN_3174, the white-rot fungus of the Steccherinaceae family (The Residual Polyporoid clade, Polyporales, Basidiomycota).</title>
        <authorList>
            <person name="Fedorova T.V."/>
            <person name="Glazunova O.A."/>
            <person name="Landesman E.O."/>
            <person name="Moiseenko K.V."/>
            <person name="Psurtseva N.V."/>
            <person name="Savinova O.S."/>
            <person name="Shakhova N.V."/>
            <person name="Tyazhelova T.V."/>
            <person name="Vasina D.V."/>
        </authorList>
    </citation>
    <scope>NUCLEOTIDE SEQUENCE [LARGE SCALE GENOMIC DNA]</scope>
    <source>
        <strain evidence="2 3">LE-BIN_3174</strain>
    </source>
</reference>
<feature type="compositionally biased region" description="Polar residues" evidence="1">
    <location>
        <begin position="1020"/>
        <end position="1032"/>
    </location>
</feature>
<gene>
    <name evidence="2" type="ORF">EIP91_002432</name>
</gene>
<evidence type="ECO:0000313" key="3">
    <source>
        <dbReference type="Proteomes" id="UP000292702"/>
    </source>
</evidence>
<dbReference type="EMBL" id="RWJN01000171">
    <property type="protein sequence ID" value="TCD65627.1"/>
    <property type="molecule type" value="Genomic_DNA"/>
</dbReference>
<keyword evidence="3" id="KW-1185">Reference proteome</keyword>
<feature type="compositionally biased region" description="Low complexity" evidence="1">
    <location>
        <begin position="960"/>
        <end position="971"/>
    </location>
</feature>
<feature type="compositionally biased region" description="Polar residues" evidence="1">
    <location>
        <begin position="213"/>
        <end position="255"/>
    </location>
</feature>
<comment type="caution">
    <text evidence="2">The sequence shown here is derived from an EMBL/GenBank/DDBJ whole genome shotgun (WGS) entry which is preliminary data.</text>
</comment>
<feature type="region of interest" description="Disordered" evidence="1">
    <location>
        <begin position="784"/>
        <end position="835"/>
    </location>
</feature>
<feature type="region of interest" description="Disordered" evidence="1">
    <location>
        <begin position="1259"/>
        <end position="1301"/>
    </location>
</feature>
<feature type="compositionally biased region" description="Polar residues" evidence="1">
    <location>
        <begin position="1577"/>
        <end position="1587"/>
    </location>
</feature>
<feature type="region of interest" description="Disordered" evidence="1">
    <location>
        <begin position="202"/>
        <end position="293"/>
    </location>
</feature>
<feature type="compositionally biased region" description="Low complexity" evidence="1">
    <location>
        <begin position="813"/>
        <end position="831"/>
    </location>
</feature>
<evidence type="ECO:0000256" key="1">
    <source>
        <dbReference type="SAM" id="MobiDB-lite"/>
    </source>
</evidence>
<feature type="region of interest" description="Disordered" evidence="1">
    <location>
        <begin position="1011"/>
        <end position="1032"/>
    </location>
</feature>
<dbReference type="STRING" id="92696.A0A4V2MWB3"/>
<feature type="region of interest" description="Disordered" evidence="1">
    <location>
        <begin position="1073"/>
        <end position="1097"/>
    </location>
</feature>
<name>A0A4V2MWB3_9APHY</name>
<feature type="compositionally biased region" description="Low complexity" evidence="1">
    <location>
        <begin position="256"/>
        <end position="269"/>
    </location>
</feature>
<evidence type="ECO:0000313" key="2">
    <source>
        <dbReference type="EMBL" id="TCD65627.1"/>
    </source>
</evidence>
<feature type="region of interest" description="Disordered" evidence="1">
    <location>
        <begin position="1508"/>
        <end position="1546"/>
    </location>
</feature>
<feature type="region of interest" description="Disordered" evidence="1">
    <location>
        <begin position="313"/>
        <end position="598"/>
    </location>
</feature>
<feature type="compositionally biased region" description="Polar residues" evidence="1">
    <location>
        <begin position="327"/>
        <end position="347"/>
    </location>
</feature>
<feature type="region of interest" description="Disordered" evidence="1">
    <location>
        <begin position="1123"/>
        <end position="1219"/>
    </location>
</feature>
<organism evidence="2 3">
    <name type="scientific">Steccherinum ochraceum</name>
    <dbReference type="NCBI Taxonomy" id="92696"/>
    <lineage>
        <taxon>Eukaryota</taxon>
        <taxon>Fungi</taxon>
        <taxon>Dikarya</taxon>
        <taxon>Basidiomycota</taxon>
        <taxon>Agaricomycotina</taxon>
        <taxon>Agaricomycetes</taxon>
        <taxon>Polyporales</taxon>
        <taxon>Steccherinaceae</taxon>
        <taxon>Steccherinum</taxon>
    </lineage>
</organism>
<sequence length="1612" mass="173080">MHRFRKKSDVKRSPLPVDDFQQSFVYPQPTQPDSPLLPQENLPALPPASDFRTSLILPDLTRRFSVLRNSSGEPIGLDDLKSKFAEQRARGLEHQVSEEEEDMILEALGRIHARTRSRGGEGRNSGNGESLFTVSDSQDGNTRASTAPSLGQSIRSTETTQSSGLHGSISNASLTSSGKSSQYSRRMSNNLFGSGKFRDYTYMRSQHRRGTDSTRTSTVTHSESNGSMNTLTSAKAPNGTSLYSDNLSMRPSTPEGSGYSPSTSAASSPNRRVDAPEDDSSIGSRLSKSMSPEHLRHASLALDAVIKELEEEGDDEIVMERSPINRVPSSKLTSDAEASSDSPQLSPSEYDAGTAVSSDVPIVDGHHSASFSRTTSPTPRLPGYIPGMPRPMTPHDASMESDDQTPSATPRATSPRLPSILPQSPTFTQSFATSLHRSHSSASTARQVTPRPTSPSSAVPPSTSPLFLSRSTNGRFTPEDLTRSGSTSPGLDTHDSPATNRRRPTSPLSTQAFQPLAAGVSPSSRPSTPSNVMWNVPSSPVKPQSQQATNRQSGHSRNGSAASVGDTVDSHYHTDDLDRSKSLTRSLRSPALPDSPWIDNGVHEVMAAADARAPSAMSNFDLNSSRAPSRSVRSPTPTHSPTSPTFPESGSNTAVNTNGVSSKHSSRNHHTFSFGSTHALLLSPIGNSSRSSLESAGSSYHSWDEDHKKDRLFTLFSRLDPGQTDWHDITVDKSSPSTSGTSTSPYESTTESEVIVKRDIGLSKSDFSAIQDKLVTAALVKAATPENRHRAPSIRRRRPSTSQSNYSYNGVDSKAASPAQHAQAEHAASSSRPVNSDHIAKASALLDSVVDSIQSPRPEVSSAADIRTLQITTQVTPSAPTDPSPTARHRALADALFGVQDEDPAPTVPRSEATSPRSPPAPERKLAVEMTRQRSQSRSESPVSRPLGTPKPSPSMPNVASSAQSPSALSSTHGHGQMIDPNELALDVQRRAEAATLALRKTPSNHKMVEAYGSTRRRISPNQISSPKLMSASTSVDTIPLRQAASPTLSPSAQQPTSSKLGSRFRKLTGTLRSKPQVPSGEEITPFPMDLKTPPSTQTLTYSPSQLATRGEQVAVSAVEPRRFENQQGPVIASPPASAGPGLKGFMSRFRKSRPAEPINAMDRRPQPSSATTSISSPGSSSPPASYVHSAPATRSTFSRSSRPITPQQHSFSPEPPIPEDTVAAVETVQQGDALKQLFDAASNLGLDQAALTDLIARSPSTSSRTTPWTNVKSNSLSAEGRKSRRNSPRIPVPTDIRPSMETITTRPSTEIRQLNIRKNTADTSARPRQDTRDPAASMVIRRTIILPSDPRMSHVDFSTLTRKPSASRKRRSAGAGSIQSKGSVQDRVPTPPPNRATLKRFSNDSSPPMPHLSQSFASQFDTSGQMEKSSSAYDSLYDMYGDVRAADPQGAGGTQDYQADGPGDGIPAVEVVELANGETIWSIVNGLRDDDVESYFGGDRTSFASEYSREEGVKVSFKEHGRKSSKGSNNSLLGRKKPQGANRPETKVFYSSSAQIGRLIENISRGMDSGPPQGHVTHSATSSVGSDTDARWTVEERLEHMLGKISMEADR</sequence>
<feature type="region of interest" description="Disordered" evidence="1">
    <location>
        <begin position="856"/>
        <end position="979"/>
    </location>
</feature>
<accession>A0A4V2MWB3</accession>
<feature type="compositionally biased region" description="Low complexity" evidence="1">
    <location>
        <begin position="624"/>
        <end position="649"/>
    </location>
</feature>
<feature type="region of interest" description="Disordered" evidence="1">
    <location>
        <begin position="1"/>
        <end position="48"/>
    </location>
</feature>
<feature type="compositionally biased region" description="Polar residues" evidence="1">
    <location>
        <begin position="1193"/>
        <end position="1212"/>
    </location>
</feature>
<feature type="compositionally biased region" description="Polar residues" evidence="1">
    <location>
        <begin position="421"/>
        <end position="447"/>
    </location>
</feature>
<feature type="region of interest" description="Disordered" evidence="1">
    <location>
        <begin position="115"/>
        <end position="190"/>
    </location>
</feature>
<protein>
    <submittedName>
        <fullName evidence="2">Uncharacterized protein</fullName>
    </submittedName>
</protein>
<feature type="compositionally biased region" description="Low complexity" evidence="1">
    <location>
        <begin position="876"/>
        <end position="886"/>
    </location>
</feature>
<feature type="compositionally biased region" description="Polar residues" evidence="1">
    <location>
        <begin position="933"/>
        <end position="942"/>
    </location>
</feature>
<feature type="region of interest" description="Disordered" evidence="1">
    <location>
        <begin position="1318"/>
        <end position="1337"/>
    </location>
</feature>
<proteinExistence type="predicted"/>
<feature type="compositionally biased region" description="Basic and acidic residues" evidence="1">
    <location>
        <begin position="568"/>
        <end position="581"/>
    </location>
</feature>
<feature type="compositionally biased region" description="Polar residues" evidence="1">
    <location>
        <begin position="132"/>
        <end position="190"/>
    </location>
</feature>
<feature type="compositionally biased region" description="Polar residues" evidence="1">
    <location>
        <begin position="369"/>
        <end position="378"/>
    </location>
</feature>
<feature type="region of interest" description="Disordered" evidence="1">
    <location>
        <begin position="618"/>
        <end position="669"/>
    </location>
</feature>
<feature type="compositionally biased region" description="Basic and acidic residues" evidence="1">
    <location>
        <begin position="1508"/>
        <end position="1520"/>
    </location>
</feature>